<sequence length="182" mass="20334">MGTDCSWSPSMATFEENTKPAVEIQAPPSLPAIVSQTDQPTGPSVATFQENTKPAVDIQREPIQEIISPAARLLADESKLDQPAGPSTAIINENNKPRFAKRGDNLDWMREVSDDKPIQNASLTSTPPLSRIIWTMRAFEEDSLPEDVTEARLKLARQYYQIDPRAIYLKREHISCYEGHLA</sequence>
<dbReference type="Proteomes" id="UP001166286">
    <property type="component" value="Unassembled WGS sequence"/>
</dbReference>
<evidence type="ECO:0000313" key="2">
    <source>
        <dbReference type="Proteomes" id="UP001166286"/>
    </source>
</evidence>
<accession>A0AA39R629</accession>
<keyword evidence="2" id="KW-1185">Reference proteome</keyword>
<proteinExistence type="predicted"/>
<reference evidence="1" key="1">
    <citation type="submission" date="2023-03" db="EMBL/GenBank/DDBJ databases">
        <title>Complete genome of Cladonia borealis.</title>
        <authorList>
            <person name="Park H."/>
        </authorList>
    </citation>
    <scope>NUCLEOTIDE SEQUENCE</scope>
    <source>
        <strain evidence="1">ANT050790</strain>
    </source>
</reference>
<comment type="caution">
    <text evidence="1">The sequence shown here is derived from an EMBL/GenBank/DDBJ whole genome shotgun (WGS) entry which is preliminary data.</text>
</comment>
<protein>
    <submittedName>
        <fullName evidence="1">Uncharacterized protein</fullName>
    </submittedName>
</protein>
<dbReference type="EMBL" id="JAFEKC020000003">
    <property type="protein sequence ID" value="KAK0515515.1"/>
    <property type="molecule type" value="Genomic_DNA"/>
</dbReference>
<evidence type="ECO:0000313" key="1">
    <source>
        <dbReference type="EMBL" id="KAK0515515.1"/>
    </source>
</evidence>
<organism evidence="1 2">
    <name type="scientific">Cladonia borealis</name>
    <dbReference type="NCBI Taxonomy" id="184061"/>
    <lineage>
        <taxon>Eukaryota</taxon>
        <taxon>Fungi</taxon>
        <taxon>Dikarya</taxon>
        <taxon>Ascomycota</taxon>
        <taxon>Pezizomycotina</taxon>
        <taxon>Lecanoromycetes</taxon>
        <taxon>OSLEUM clade</taxon>
        <taxon>Lecanoromycetidae</taxon>
        <taxon>Lecanorales</taxon>
        <taxon>Lecanorineae</taxon>
        <taxon>Cladoniaceae</taxon>
        <taxon>Cladonia</taxon>
    </lineage>
</organism>
<dbReference type="AlphaFoldDB" id="A0AA39R629"/>
<name>A0AA39R629_9LECA</name>
<gene>
    <name evidence="1" type="ORF">JMJ35_001549</name>
</gene>